<sequence length="129" mass="14067">MAVALSAAVLILAAGAARAEKISNPIAEFAGLDKITGQIRTFDVRIDETVQFGALQLTPRVCYSRPPTEPPQTTTFVEVDEVTLDRKIQRIFTGWMFADSPGLNAVDHPIYDVWLTNCKTSSEELGVGN</sequence>
<dbReference type="InterPro" id="IPR019225">
    <property type="entry name" value="DUF2155"/>
</dbReference>
<dbReference type="Pfam" id="PF09923">
    <property type="entry name" value="DUF2155"/>
    <property type="match status" value="1"/>
</dbReference>
<proteinExistence type="predicted"/>
<feature type="signal peptide" evidence="1">
    <location>
        <begin position="1"/>
        <end position="19"/>
    </location>
</feature>
<dbReference type="AlphaFoldDB" id="A0AAW9RTD2"/>
<keyword evidence="3" id="KW-1185">Reference proteome</keyword>
<reference evidence="2 3" key="1">
    <citation type="submission" date="2024-02" db="EMBL/GenBank/DDBJ databases">
        <title>Genome analysis and characterization of Microbaculum marinisediminis sp. nov., isolated from marine sediment.</title>
        <authorList>
            <person name="Du Z.-J."/>
            <person name="Ye Y.-Q."/>
            <person name="Zhang Z.-R."/>
            <person name="Yuan S.-M."/>
            <person name="Zhang X.-Y."/>
        </authorList>
    </citation>
    <scope>NUCLEOTIDE SEQUENCE [LARGE SCALE GENOMIC DNA]</scope>
    <source>
        <strain evidence="2 3">SDUM1044001</strain>
    </source>
</reference>
<evidence type="ECO:0000313" key="3">
    <source>
        <dbReference type="Proteomes" id="UP001378188"/>
    </source>
</evidence>
<comment type="caution">
    <text evidence="2">The sequence shown here is derived from an EMBL/GenBank/DDBJ whole genome shotgun (WGS) entry which is preliminary data.</text>
</comment>
<evidence type="ECO:0000256" key="1">
    <source>
        <dbReference type="SAM" id="SignalP"/>
    </source>
</evidence>
<dbReference type="Proteomes" id="UP001378188">
    <property type="component" value="Unassembled WGS sequence"/>
</dbReference>
<name>A0AAW9RTD2_9HYPH</name>
<feature type="chain" id="PRO_5043320257" evidence="1">
    <location>
        <begin position="20"/>
        <end position="129"/>
    </location>
</feature>
<keyword evidence="1" id="KW-0732">Signal</keyword>
<protein>
    <submittedName>
        <fullName evidence="2">DUF2155 domain-containing protein</fullName>
    </submittedName>
</protein>
<evidence type="ECO:0000313" key="2">
    <source>
        <dbReference type="EMBL" id="MEJ8573487.1"/>
    </source>
</evidence>
<accession>A0AAW9RTD2</accession>
<organism evidence="2 3">
    <name type="scientific">Microbaculum marinum</name>
    <dbReference type="NCBI Taxonomy" id="1764581"/>
    <lineage>
        <taxon>Bacteria</taxon>
        <taxon>Pseudomonadati</taxon>
        <taxon>Pseudomonadota</taxon>
        <taxon>Alphaproteobacteria</taxon>
        <taxon>Hyphomicrobiales</taxon>
        <taxon>Tepidamorphaceae</taxon>
        <taxon>Microbaculum</taxon>
    </lineage>
</organism>
<gene>
    <name evidence="2" type="ORF">V3328_18505</name>
</gene>
<dbReference type="EMBL" id="JAZHOF010000007">
    <property type="protein sequence ID" value="MEJ8573487.1"/>
    <property type="molecule type" value="Genomic_DNA"/>
</dbReference>